<accession>K1QZV9</accession>
<evidence type="ECO:0000256" key="2">
    <source>
        <dbReference type="ARBA" id="ARBA00023043"/>
    </source>
</evidence>
<dbReference type="Pfam" id="PF03281">
    <property type="entry name" value="Mab-21"/>
    <property type="match status" value="1"/>
</dbReference>
<dbReference type="InParanoid" id="K1QZV9"/>
<evidence type="ECO:0000256" key="1">
    <source>
        <dbReference type="ARBA" id="ARBA00022737"/>
    </source>
</evidence>
<dbReference type="Pfam" id="PF00023">
    <property type="entry name" value="Ank"/>
    <property type="match status" value="1"/>
</dbReference>
<comment type="function">
    <text evidence="3">Plays an important role in regulating intracellular signaling events associated with erythroid terminal differentiation.</text>
</comment>
<proteinExistence type="predicted"/>
<dbReference type="HOGENOM" id="CLU_337161_0_0_1"/>
<protein>
    <recommendedName>
        <fullName evidence="4">Ankyrin repeat domain-containing protein 54</fullName>
    </recommendedName>
</protein>
<dbReference type="PRINTS" id="PR01415">
    <property type="entry name" value="ANKYRIN"/>
</dbReference>
<dbReference type="EMBL" id="JH816980">
    <property type="protein sequence ID" value="EKC42582.1"/>
    <property type="molecule type" value="Genomic_DNA"/>
</dbReference>
<organism evidence="6">
    <name type="scientific">Magallana gigas</name>
    <name type="common">Pacific oyster</name>
    <name type="synonym">Crassostrea gigas</name>
    <dbReference type="NCBI Taxonomy" id="29159"/>
    <lineage>
        <taxon>Eukaryota</taxon>
        <taxon>Metazoa</taxon>
        <taxon>Spiralia</taxon>
        <taxon>Lophotrochozoa</taxon>
        <taxon>Mollusca</taxon>
        <taxon>Bivalvia</taxon>
        <taxon>Autobranchia</taxon>
        <taxon>Pteriomorphia</taxon>
        <taxon>Ostreida</taxon>
        <taxon>Ostreoidea</taxon>
        <taxon>Ostreidae</taxon>
        <taxon>Magallana</taxon>
    </lineage>
</organism>
<evidence type="ECO:0000256" key="3">
    <source>
        <dbReference type="ARBA" id="ARBA00037385"/>
    </source>
</evidence>
<feature type="domain" description="Mab-21-like nucleotidyltransferase" evidence="5">
    <location>
        <begin position="463"/>
        <end position="669"/>
    </location>
</feature>
<reference evidence="6" key="1">
    <citation type="journal article" date="2012" name="Nature">
        <title>The oyster genome reveals stress adaptation and complexity of shell formation.</title>
        <authorList>
            <person name="Zhang G."/>
            <person name="Fang X."/>
            <person name="Guo X."/>
            <person name="Li L."/>
            <person name="Luo R."/>
            <person name="Xu F."/>
            <person name="Yang P."/>
            <person name="Zhang L."/>
            <person name="Wang X."/>
            <person name="Qi H."/>
            <person name="Xiong Z."/>
            <person name="Que H."/>
            <person name="Xie Y."/>
            <person name="Holland P.W."/>
            <person name="Paps J."/>
            <person name="Zhu Y."/>
            <person name="Wu F."/>
            <person name="Chen Y."/>
            <person name="Wang J."/>
            <person name="Peng C."/>
            <person name="Meng J."/>
            <person name="Yang L."/>
            <person name="Liu J."/>
            <person name="Wen B."/>
            <person name="Zhang N."/>
            <person name="Huang Z."/>
            <person name="Zhu Q."/>
            <person name="Feng Y."/>
            <person name="Mount A."/>
            <person name="Hedgecock D."/>
            <person name="Xu Z."/>
            <person name="Liu Y."/>
            <person name="Domazet-Loso T."/>
            <person name="Du Y."/>
            <person name="Sun X."/>
            <person name="Zhang S."/>
            <person name="Liu B."/>
            <person name="Cheng P."/>
            <person name="Jiang X."/>
            <person name="Li J."/>
            <person name="Fan D."/>
            <person name="Wang W."/>
            <person name="Fu W."/>
            <person name="Wang T."/>
            <person name="Wang B."/>
            <person name="Zhang J."/>
            <person name="Peng Z."/>
            <person name="Li Y."/>
            <person name="Li N."/>
            <person name="Wang J."/>
            <person name="Chen M."/>
            <person name="He Y."/>
            <person name="Tan F."/>
            <person name="Song X."/>
            <person name="Zheng Q."/>
            <person name="Huang R."/>
            <person name="Yang H."/>
            <person name="Du X."/>
            <person name="Chen L."/>
            <person name="Yang M."/>
            <person name="Gaffney P.M."/>
            <person name="Wang S."/>
            <person name="Luo L."/>
            <person name="She Z."/>
            <person name="Ming Y."/>
            <person name="Huang W."/>
            <person name="Zhang S."/>
            <person name="Huang B."/>
            <person name="Zhang Y."/>
            <person name="Qu T."/>
            <person name="Ni P."/>
            <person name="Miao G."/>
            <person name="Wang J."/>
            <person name="Wang Q."/>
            <person name="Steinberg C.E."/>
            <person name="Wang H."/>
            <person name="Li N."/>
            <person name="Qian L."/>
            <person name="Zhang G."/>
            <person name="Li Y."/>
            <person name="Yang H."/>
            <person name="Liu X."/>
            <person name="Wang J."/>
            <person name="Yin Y."/>
            <person name="Wang J."/>
        </authorList>
    </citation>
    <scope>NUCLEOTIDE SEQUENCE [LARGE SCALE GENOMIC DNA]</scope>
    <source>
        <strain evidence="6">05x7-T-G4-1.051#20</strain>
    </source>
</reference>
<evidence type="ECO:0000259" key="5">
    <source>
        <dbReference type="Pfam" id="PF03281"/>
    </source>
</evidence>
<evidence type="ECO:0000313" key="6">
    <source>
        <dbReference type="EMBL" id="EKC42582.1"/>
    </source>
</evidence>
<dbReference type="PANTHER" id="PTHR24197">
    <property type="entry name" value="ANKYRIN REPEAT DOMAIN-CONTAINING PROTEIN 61"/>
    <property type="match status" value="1"/>
</dbReference>
<dbReference type="InterPro" id="IPR036770">
    <property type="entry name" value="Ankyrin_rpt-contain_sf"/>
</dbReference>
<sequence length="845" mass="95960">MNDSKASNTYRPFAKLAQFMKQVHALDDEDLQDSSTLHKAAQAGNEAQVRKILADGCDVNLENDDGHTALYVASMKSREGIELIQRGASVNCKDYQGRSPLHLAAINYSLEKEETIRILIKAGSSLTDLDIQGFNPLHHFISQSRGCSEMDETLAIKFIDILLADEQSVNSVTAIGQTILHLSISDLPFQILQYLVKKGCRLDIKDSRGQCLLHYIVDREEEITDVLKYLLNMGLKVDDCDDWGQTALHLAIEKNKKKLAVALIDFGADVNVKDANGRQPIHIAAEHGWDSILDFLIEKGANINSADSYMSSPFHFAAWNNKSSIAYTLIKAGCDVETRDSCGETAKEVAEFRSSLEFLQVFHEQYGETVQNQKKIVRHANRLLQLNEFEKLIDSNESLRDTGNLNEFLCSLISAPPTGVLYEEPEAVEIRRVVNNFALHAANALCKSDPKLKCTVFYAGSSFEGTKALYPDEFDYIVCFDELSEDIYPQHQKEDVRESFFLIPDKEDKKNPPEVLEEGIDFEETITSVSDYTLIYLKEETKYPYPELTITESKMVPNHTMFQTFTQRVSNIVYNENFPKDHRLLIKDISNDPKIVLLWKGSKYKSLEINVDLVPAVRLPSWPNKSRISSILLGPDLQNLPCLAVPKMTSHDDENLWRCSLSLVETAVMRRCRPHIRNSYIVAKSLVASSICPLVSFGDYEDFKNHYRSCRDSMSSEEDFEMYEAVGDLFPSYIIKMAFLHVIEEKAAREGVQSVFEECLYVRDPLSQLTLQTDTAAKQTSEKCKDCDPEIVKSVFENCQEWLSGRFVPSFFNPRHNVLGSRLLEEDCDKLQYFIKYLVKLLNEN</sequence>
<dbReference type="Gene3D" id="3.30.460.90">
    <property type="match status" value="1"/>
</dbReference>
<gene>
    <name evidence="6" type="ORF">CGI_10026646</name>
</gene>
<keyword evidence="1" id="KW-0677">Repeat</keyword>
<dbReference type="InterPro" id="IPR046903">
    <property type="entry name" value="Mab-21-like_nuc_Trfase"/>
</dbReference>
<dbReference type="PROSITE" id="PS50297">
    <property type="entry name" value="ANK_REP_REGION"/>
    <property type="match status" value="4"/>
</dbReference>
<dbReference type="SMART" id="SM00248">
    <property type="entry name" value="ANK"/>
    <property type="match status" value="8"/>
</dbReference>
<keyword evidence="2" id="KW-0040">ANK repeat</keyword>
<dbReference type="AlphaFoldDB" id="K1QZV9"/>
<dbReference type="PANTHER" id="PTHR24197:SF44">
    <property type="entry name" value="ANKYRIN REPEAT DOMAIN-CONTAINING PROTEIN 54"/>
    <property type="match status" value="1"/>
</dbReference>
<name>K1QZV9_MAGGI</name>
<dbReference type="Gene3D" id="1.25.40.20">
    <property type="entry name" value="Ankyrin repeat-containing domain"/>
    <property type="match status" value="1"/>
</dbReference>
<dbReference type="PROSITE" id="PS50088">
    <property type="entry name" value="ANK_REPEAT"/>
    <property type="match status" value="6"/>
</dbReference>
<dbReference type="InterPro" id="IPR002110">
    <property type="entry name" value="Ankyrin_rpt"/>
</dbReference>
<evidence type="ECO:0000256" key="4">
    <source>
        <dbReference type="ARBA" id="ARBA00039237"/>
    </source>
</evidence>
<dbReference type="SUPFAM" id="SSF48403">
    <property type="entry name" value="Ankyrin repeat"/>
    <property type="match status" value="1"/>
</dbReference>
<dbReference type="Pfam" id="PF12796">
    <property type="entry name" value="Ank_2"/>
    <property type="match status" value="2"/>
</dbReference>